<feature type="domain" description="TIR" evidence="2">
    <location>
        <begin position="14"/>
        <end position="50"/>
    </location>
</feature>
<evidence type="ECO:0000313" key="4">
    <source>
        <dbReference type="Proteomes" id="UP000265520"/>
    </source>
</evidence>
<reference evidence="3 4" key="1">
    <citation type="journal article" date="2018" name="Front. Plant Sci.">
        <title>Red Clover (Trifolium pratense) and Zigzag Clover (T. medium) - A Picture of Genomic Similarities and Differences.</title>
        <authorList>
            <person name="Dluhosova J."/>
            <person name="Istvanek J."/>
            <person name="Nedelnik J."/>
            <person name="Repkova J."/>
        </authorList>
    </citation>
    <scope>NUCLEOTIDE SEQUENCE [LARGE SCALE GENOMIC DNA]</scope>
    <source>
        <strain evidence="4">cv. 10/8</strain>
        <tissue evidence="3">Leaf</tissue>
    </source>
</reference>
<evidence type="ECO:0000259" key="2">
    <source>
        <dbReference type="PROSITE" id="PS50104"/>
    </source>
</evidence>
<keyword evidence="4" id="KW-1185">Reference proteome</keyword>
<accession>A0A392TP44</accession>
<proteinExistence type="predicted"/>
<dbReference type="Pfam" id="PF01582">
    <property type="entry name" value="TIR"/>
    <property type="match status" value="1"/>
</dbReference>
<dbReference type="AlphaFoldDB" id="A0A392TP44"/>
<evidence type="ECO:0000313" key="3">
    <source>
        <dbReference type="EMBL" id="MCI62752.1"/>
    </source>
</evidence>
<dbReference type="PANTHER" id="PTHR32009:SF159">
    <property type="entry name" value="TIR DOMAIN-CONTAINING PROTEIN"/>
    <property type="match status" value="1"/>
</dbReference>
<dbReference type="PANTHER" id="PTHR32009">
    <property type="entry name" value="TMV RESISTANCE PROTEIN N-LIKE"/>
    <property type="match status" value="1"/>
</dbReference>
<evidence type="ECO:0000256" key="1">
    <source>
        <dbReference type="ARBA" id="ARBA00023027"/>
    </source>
</evidence>
<dbReference type="PROSITE" id="PS50104">
    <property type="entry name" value="TIR"/>
    <property type="match status" value="1"/>
</dbReference>
<comment type="caution">
    <text evidence="3">The sequence shown here is derived from an EMBL/GenBank/DDBJ whole genome shotgun (WGS) entry which is preliminary data.</text>
</comment>
<organism evidence="3 4">
    <name type="scientific">Trifolium medium</name>
    <dbReference type="NCBI Taxonomy" id="97028"/>
    <lineage>
        <taxon>Eukaryota</taxon>
        <taxon>Viridiplantae</taxon>
        <taxon>Streptophyta</taxon>
        <taxon>Embryophyta</taxon>
        <taxon>Tracheophyta</taxon>
        <taxon>Spermatophyta</taxon>
        <taxon>Magnoliopsida</taxon>
        <taxon>eudicotyledons</taxon>
        <taxon>Gunneridae</taxon>
        <taxon>Pentapetalae</taxon>
        <taxon>rosids</taxon>
        <taxon>fabids</taxon>
        <taxon>Fabales</taxon>
        <taxon>Fabaceae</taxon>
        <taxon>Papilionoideae</taxon>
        <taxon>50 kb inversion clade</taxon>
        <taxon>NPAAA clade</taxon>
        <taxon>Hologalegina</taxon>
        <taxon>IRL clade</taxon>
        <taxon>Trifolieae</taxon>
        <taxon>Trifolium</taxon>
    </lineage>
</organism>
<sequence length="50" mass="5666">MASSSSQAVATDMKQYDVFISFRGDDTRVGFTSHLHAALKRSYVKTYIDY</sequence>
<dbReference type="InterPro" id="IPR035897">
    <property type="entry name" value="Toll_tir_struct_dom_sf"/>
</dbReference>
<dbReference type="SUPFAM" id="SSF52200">
    <property type="entry name" value="Toll/Interleukin receptor TIR domain"/>
    <property type="match status" value="1"/>
</dbReference>
<dbReference type="GO" id="GO:0007165">
    <property type="term" value="P:signal transduction"/>
    <property type="evidence" value="ECO:0007669"/>
    <property type="project" value="InterPro"/>
</dbReference>
<protein>
    <submittedName>
        <fullName evidence="3">TIR-NBS-LRR resistance protein</fullName>
    </submittedName>
</protein>
<name>A0A392TP44_9FABA</name>
<feature type="non-terminal residue" evidence="3">
    <location>
        <position position="50"/>
    </location>
</feature>
<keyword evidence="1" id="KW-0520">NAD</keyword>
<dbReference type="EMBL" id="LXQA010624663">
    <property type="protein sequence ID" value="MCI62752.1"/>
    <property type="molecule type" value="Genomic_DNA"/>
</dbReference>
<dbReference type="Proteomes" id="UP000265520">
    <property type="component" value="Unassembled WGS sequence"/>
</dbReference>
<dbReference type="Gene3D" id="3.40.50.10140">
    <property type="entry name" value="Toll/interleukin-1 receptor homology (TIR) domain"/>
    <property type="match status" value="1"/>
</dbReference>
<dbReference type="InterPro" id="IPR000157">
    <property type="entry name" value="TIR_dom"/>
</dbReference>